<dbReference type="AlphaFoldDB" id="A0A0C2IFC9"/>
<name>A0A0C2IFC9_9PSED</name>
<proteinExistence type="predicted"/>
<organism evidence="1 2">
    <name type="scientific">Pseudomonas batumici</name>
    <dbReference type="NCBI Taxonomy" id="226910"/>
    <lineage>
        <taxon>Bacteria</taxon>
        <taxon>Pseudomonadati</taxon>
        <taxon>Pseudomonadota</taxon>
        <taxon>Gammaproteobacteria</taxon>
        <taxon>Pseudomonadales</taxon>
        <taxon>Pseudomonadaceae</taxon>
        <taxon>Pseudomonas</taxon>
    </lineage>
</organism>
<comment type="caution">
    <text evidence="1">The sequence shown here is derived from an EMBL/GenBank/DDBJ whole genome shotgun (WGS) entry which is preliminary data.</text>
</comment>
<dbReference type="PATRIC" id="fig|226910.6.peg.639"/>
<evidence type="ECO:0000313" key="2">
    <source>
        <dbReference type="Proteomes" id="UP000031535"/>
    </source>
</evidence>
<dbReference type="Proteomes" id="UP000031535">
    <property type="component" value="Unassembled WGS sequence"/>
</dbReference>
<reference evidence="1 2" key="1">
    <citation type="submission" date="2015-01" db="EMBL/GenBank/DDBJ databases">
        <title>Complete genome of Pseudomonas batumici UCM B-321 producer of the batumin antibiotic with strong antistaphilococcal and potential anticancer activity.</title>
        <authorList>
            <person name="Klochko V.V."/>
            <person name="Zelena L.B."/>
            <person name="Elena K.A."/>
            <person name="Reva O.N."/>
        </authorList>
    </citation>
    <scope>NUCLEOTIDE SEQUENCE [LARGE SCALE GENOMIC DNA]</scope>
    <source>
        <strain evidence="1 2">UCM B-321</strain>
    </source>
</reference>
<gene>
    <name evidence="1" type="ORF">UCMB321_0641</name>
</gene>
<keyword evidence="2" id="KW-1185">Reference proteome</keyword>
<sequence>MHSSLCQHASNGCGQTRTVLSTDADQDDFAQSAPPLVKKNAFYPLSLTIGHSQRFAGLGPLAILRVNFTDKRAALSEPAHASQNR</sequence>
<protein>
    <submittedName>
        <fullName evidence="1">Uncharacterized protein</fullName>
    </submittedName>
</protein>
<dbReference type="STRING" id="226910.UCMB321_0641"/>
<accession>A0A0C2IFC9</accession>
<evidence type="ECO:0000313" key="1">
    <source>
        <dbReference type="EMBL" id="KIH85665.1"/>
    </source>
</evidence>
<dbReference type="EMBL" id="JXDG01000005">
    <property type="protein sequence ID" value="KIH85665.1"/>
    <property type="molecule type" value="Genomic_DNA"/>
</dbReference>